<comment type="caution">
    <text evidence="4">The sequence shown here is derived from an EMBL/GenBank/DDBJ whole genome shotgun (WGS) entry which is preliminary data.</text>
</comment>
<dbReference type="PANTHER" id="PTHR12151">
    <property type="entry name" value="ELECTRON TRANSPORT PROTIN SCO1/SENC FAMILY MEMBER"/>
    <property type="match status" value="1"/>
</dbReference>
<dbReference type="GO" id="GO:0046872">
    <property type="term" value="F:metal ion binding"/>
    <property type="evidence" value="ECO:0007669"/>
    <property type="project" value="UniProtKB-KW"/>
</dbReference>
<feature type="binding site" evidence="2">
    <location>
        <position position="60"/>
    </location>
    <ligand>
        <name>Cu cation</name>
        <dbReference type="ChEBI" id="CHEBI:23378"/>
    </ligand>
</feature>
<keyword evidence="2" id="KW-0479">Metal-binding</keyword>
<accession>A0A2T4YUH1</accession>
<dbReference type="Gene3D" id="3.40.30.10">
    <property type="entry name" value="Glutaredoxin"/>
    <property type="match status" value="2"/>
</dbReference>
<dbReference type="InterPro" id="IPR036249">
    <property type="entry name" value="Thioredoxin-like_sf"/>
</dbReference>
<evidence type="ECO:0000256" key="2">
    <source>
        <dbReference type="PIRSR" id="PIRSR603782-1"/>
    </source>
</evidence>
<sequence length="216" mass="23423">MTTPPTRSAPPSARPGHATHAAMPMQLGGAFDFSDVAGRPIGPSDFRDRWTLLFFGYSRCRASCPMAIPRMVQTAERLRQSGIAARALFVDIDVPPLGVVRFRRPGAAAAMALQAPPHHGHGELDRIAAMRALAKKFDGRLVVATGTRAQLNAATQAFNVAREHIPPRPGEMGHSINHSSLIYVLAPDTRVAGYAMHDQPSVALEDMIRHLARRRG</sequence>
<dbReference type="SUPFAM" id="SSF52833">
    <property type="entry name" value="Thioredoxin-like"/>
    <property type="match status" value="1"/>
</dbReference>
<dbReference type="InterPro" id="IPR003782">
    <property type="entry name" value="SCO1/SenC"/>
</dbReference>
<dbReference type="CDD" id="cd02968">
    <property type="entry name" value="SCO"/>
    <property type="match status" value="1"/>
</dbReference>
<comment type="similarity">
    <text evidence="1">Belongs to the SCO1/2 family.</text>
</comment>
<feature type="binding site" evidence="2">
    <location>
        <position position="64"/>
    </location>
    <ligand>
        <name>Cu cation</name>
        <dbReference type="ChEBI" id="CHEBI:23378"/>
    </ligand>
</feature>
<keyword evidence="5" id="KW-1185">Reference proteome</keyword>
<dbReference type="Pfam" id="PF02630">
    <property type="entry name" value="SCO1-SenC"/>
    <property type="match status" value="2"/>
</dbReference>
<name>A0A2T4YUH1_9SPHN</name>
<gene>
    <name evidence="4" type="ORF">C8J24_0844</name>
</gene>
<dbReference type="PANTHER" id="PTHR12151:SF25">
    <property type="entry name" value="LINALOOL DEHYDRATASE_ISOMERASE DOMAIN-CONTAINING PROTEIN"/>
    <property type="match status" value="1"/>
</dbReference>
<keyword evidence="2" id="KW-0186">Copper</keyword>
<feature type="binding site" evidence="2">
    <location>
        <position position="178"/>
    </location>
    <ligand>
        <name>Cu cation</name>
        <dbReference type="ChEBI" id="CHEBI:23378"/>
    </ligand>
</feature>
<evidence type="ECO:0000256" key="3">
    <source>
        <dbReference type="PIRSR" id="PIRSR603782-2"/>
    </source>
</evidence>
<evidence type="ECO:0000313" key="5">
    <source>
        <dbReference type="Proteomes" id="UP000240996"/>
    </source>
</evidence>
<dbReference type="Proteomes" id="UP000240996">
    <property type="component" value="Unassembled WGS sequence"/>
</dbReference>
<evidence type="ECO:0000313" key="4">
    <source>
        <dbReference type="EMBL" id="PTM47447.1"/>
    </source>
</evidence>
<proteinExistence type="inferred from homology"/>
<organism evidence="4 5">
    <name type="scientific">Sphingomonas aerolata</name>
    <dbReference type="NCBI Taxonomy" id="185951"/>
    <lineage>
        <taxon>Bacteria</taxon>
        <taxon>Pseudomonadati</taxon>
        <taxon>Pseudomonadota</taxon>
        <taxon>Alphaproteobacteria</taxon>
        <taxon>Sphingomonadales</taxon>
        <taxon>Sphingomonadaceae</taxon>
        <taxon>Sphingomonas</taxon>
    </lineage>
</organism>
<dbReference type="EMBL" id="PZZN01000001">
    <property type="protein sequence ID" value="PTM47447.1"/>
    <property type="molecule type" value="Genomic_DNA"/>
</dbReference>
<feature type="disulfide bond" description="Redox-active" evidence="3">
    <location>
        <begin position="60"/>
        <end position="64"/>
    </location>
</feature>
<protein>
    <submittedName>
        <fullName evidence="4">Cytochrome oxidase Cu insertion factor (SCO1/SenC/PrrC family)</fullName>
    </submittedName>
</protein>
<evidence type="ECO:0000256" key="1">
    <source>
        <dbReference type="ARBA" id="ARBA00010996"/>
    </source>
</evidence>
<reference evidence="4 5" key="1">
    <citation type="submission" date="2018-04" db="EMBL/GenBank/DDBJ databases">
        <title>Genomic Encyclopedia of Type Strains, Phase III (KMG-III): the genomes of soil and plant-associated and newly described type strains.</title>
        <authorList>
            <person name="Whitman W."/>
        </authorList>
    </citation>
    <scope>NUCLEOTIDE SEQUENCE [LARGE SCALE GENOMIC DNA]</scope>
    <source>
        <strain evidence="4 5">NW12</strain>
    </source>
</reference>
<keyword evidence="3" id="KW-1015">Disulfide bond</keyword>
<dbReference type="AlphaFoldDB" id="A0A2T4YUH1"/>